<dbReference type="Gene3D" id="1.10.287.660">
    <property type="entry name" value="Helix hairpin bin"/>
    <property type="match status" value="1"/>
</dbReference>
<dbReference type="AlphaFoldDB" id="S9PZ95"/>
<proteinExistence type="inferred from homology"/>
<keyword evidence="5" id="KW-0256">Endoplasmic reticulum</keyword>
<evidence type="ECO:0000313" key="10">
    <source>
        <dbReference type="Proteomes" id="UP000016088"/>
    </source>
</evidence>
<evidence type="ECO:0000256" key="6">
    <source>
        <dbReference type="ARBA" id="ARBA00022989"/>
    </source>
</evidence>
<comment type="similarity">
    <text evidence="2">Belongs to the WRB/GET1 family.</text>
</comment>
<keyword evidence="3" id="KW-0813">Transport</keyword>
<evidence type="ECO:0000256" key="7">
    <source>
        <dbReference type="ARBA" id="ARBA00023136"/>
    </source>
</evidence>
<dbReference type="OMA" id="AEWIISF"/>
<accession>S9PZ95</accession>
<dbReference type="VEuPathDB" id="FungiDB:SOCG_00540"/>
<dbReference type="GeneID" id="25029524"/>
<dbReference type="OrthoDB" id="69461at2759"/>
<dbReference type="GO" id="GO:0043495">
    <property type="term" value="F:protein-membrane adaptor activity"/>
    <property type="evidence" value="ECO:0007669"/>
    <property type="project" value="TreeGrafter"/>
</dbReference>
<comment type="subcellular location">
    <subcellularLocation>
        <location evidence="1">Endoplasmic reticulum membrane</location>
        <topology evidence="1">Multi-pass membrane protein</topology>
    </subcellularLocation>
</comment>
<dbReference type="eggNOG" id="KOG4253">
    <property type="taxonomic scope" value="Eukaryota"/>
</dbReference>
<dbReference type="PANTHER" id="PTHR42650">
    <property type="entry name" value="TAIL-ANCHORED PROTEIN INSERTION RECEPTOR WRB"/>
    <property type="match status" value="1"/>
</dbReference>
<dbReference type="GO" id="GO:0043529">
    <property type="term" value="C:GET complex"/>
    <property type="evidence" value="ECO:0007669"/>
    <property type="project" value="TreeGrafter"/>
</dbReference>
<reference evidence="9 10" key="1">
    <citation type="journal article" date="2011" name="Science">
        <title>Comparative functional genomics of the fission yeasts.</title>
        <authorList>
            <person name="Rhind N."/>
            <person name="Chen Z."/>
            <person name="Yassour M."/>
            <person name="Thompson D.A."/>
            <person name="Haas B.J."/>
            <person name="Habib N."/>
            <person name="Wapinski I."/>
            <person name="Roy S."/>
            <person name="Lin M.F."/>
            <person name="Heiman D.I."/>
            <person name="Young S.K."/>
            <person name="Furuya K."/>
            <person name="Guo Y."/>
            <person name="Pidoux A."/>
            <person name="Chen H.M."/>
            <person name="Robbertse B."/>
            <person name="Goldberg J.M."/>
            <person name="Aoki K."/>
            <person name="Bayne E.H."/>
            <person name="Berlin A.M."/>
            <person name="Desjardins C.A."/>
            <person name="Dobbs E."/>
            <person name="Dukaj L."/>
            <person name="Fan L."/>
            <person name="FitzGerald M.G."/>
            <person name="French C."/>
            <person name="Gujja S."/>
            <person name="Hansen K."/>
            <person name="Keifenheim D."/>
            <person name="Levin J.Z."/>
            <person name="Mosher R.A."/>
            <person name="Mueller C.A."/>
            <person name="Pfiffner J."/>
            <person name="Priest M."/>
            <person name="Russ C."/>
            <person name="Smialowska A."/>
            <person name="Swoboda P."/>
            <person name="Sykes S.M."/>
            <person name="Vaughn M."/>
            <person name="Vengrova S."/>
            <person name="Yoder R."/>
            <person name="Zeng Q."/>
            <person name="Allshire R."/>
            <person name="Baulcombe D."/>
            <person name="Birren B.W."/>
            <person name="Brown W."/>
            <person name="Ekwall K."/>
            <person name="Kellis M."/>
            <person name="Leatherwood J."/>
            <person name="Levin H."/>
            <person name="Margalit H."/>
            <person name="Martienssen R."/>
            <person name="Nieduszynski C.A."/>
            <person name="Spatafora J.W."/>
            <person name="Friedman N."/>
            <person name="Dalgaard J.Z."/>
            <person name="Baumann P."/>
            <person name="Niki H."/>
            <person name="Regev A."/>
            <person name="Nusbaum C."/>
        </authorList>
    </citation>
    <scope>NUCLEOTIDE SEQUENCE [LARGE SCALE GENOMIC DNA]</scope>
    <source>
        <strain evidence="10">yFS286</strain>
    </source>
</reference>
<dbReference type="EMBL" id="KE503207">
    <property type="protein sequence ID" value="EPX72778.1"/>
    <property type="molecule type" value="Genomic_DNA"/>
</dbReference>
<gene>
    <name evidence="9" type="ORF">SOCG_00540</name>
</gene>
<dbReference type="InterPro" id="IPR028945">
    <property type="entry name" value="Get1"/>
</dbReference>
<evidence type="ECO:0000256" key="1">
    <source>
        <dbReference type="ARBA" id="ARBA00004477"/>
    </source>
</evidence>
<evidence type="ECO:0000313" key="9">
    <source>
        <dbReference type="EMBL" id="EPX72778.1"/>
    </source>
</evidence>
<dbReference type="GO" id="GO:0005789">
    <property type="term" value="C:endoplasmic reticulum membrane"/>
    <property type="evidence" value="ECO:0007669"/>
    <property type="project" value="UniProtKB-SubCell"/>
</dbReference>
<organism evidence="9 10">
    <name type="scientific">Schizosaccharomyces octosporus (strain yFS286)</name>
    <name type="common">Fission yeast</name>
    <name type="synonym">Octosporomyces octosporus</name>
    <dbReference type="NCBI Taxonomy" id="483514"/>
    <lineage>
        <taxon>Eukaryota</taxon>
        <taxon>Fungi</taxon>
        <taxon>Dikarya</taxon>
        <taxon>Ascomycota</taxon>
        <taxon>Taphrinomycotina</taxon>
        <taxon>Schizosaccharomycetes</taxon>
        <taxon>Schizosaccharomycetales</taxon>
        <taxon>Schizosaccharomycetaceae</taxon>
        <taxon>Schizosaccharomyces</taxon>
    </lineage>
</organism>
<feature type="transmembrane region" description="Helical" evidence="8">
    <location>
        <begin position="12"/>
        <end position="28"/>
    </location>
</feature>
<dbReference type="InterPro" id="IPR029012">
    <property type="entry name" value="Helix_hairpin_bin_sf"/>
</dbReference>
<evidence type="ECO:0000256" key="8">
    <source>
        <dbReference type="SAM" id="Phobius"/>
    </source>
</evidence>
<dbReference type="Proteomes" id="UP000016088">
    <property type="component" value="Unassembled WGS sequence"/>
</dbReference>
<dbReference type="GO" id="GO:0071816">
    <property type="term" value="P:tail-anchored membrane protein insertion into ER membrane"/>
    <property type="evidence" value="ECO:0007669"/>
    <property type="project" value="InterPro"/>
</dbReference>
<keyword evidence="7 8" id="KW-0472">Membrane</keyword>
<dbReference type="Pfam" id="PF04420">
    <property type="entry name" value="CHD5"/>
    <property type="match status" value="1"/>
</dbReference>
<dbReference type="PANTHER" id="PTHR42650:SF1">
    <property type="entry name" value="GUIDED ENTRY OF TAIL-ANCHORED PROTEINS FACTOR 1"/>
    <property type="match status" value="1"/>
</dbReference>
<feature type="transmembrane region" description="Helical" evidence="8">
    <location>
        <begin position="136"/>
        <end position="154"/>
    </location>
</feature>
<keyword evidence="10" id="KW-1185">Reference proteome</keyword>
<sequence length="181" mass="21623">MKRLSTTEHFRMDLIVATILLSLFIHFFDKYFKEKTINGIYQVYLACSKNEELKKNKDIFRELLALKKELNRTSSQDEFAKWARLNRKYEKLNQEWEAQSNVVQKFQETFKKFVSIVLWILTRGFRFYIQYKKSKAPVFFLPAFLLPSWALWFLSLPRSKYGSVSLTVWNYAVGKTISAFL</sequence>
<dbReference type="HOGENOM" id="CLU_089418_1_0_1"/>
<evidence type="ECO:0000256" key="3">
    <source>
        <dbReference type="ARBA" id="ARBA00022448"/>
    </source>
</evidence>
<protein>
    <submittedName>
        <fullName evidence="9">GET complex subunit Get1</fullName>
    </submittedName>
</protein>
<keyword evidence="6 8" id="KW-1133">Transmembrane helix</keyword>
<keyword evidence="4 8" id="KW-0812">Transmembrane</keyword>
<evidence type="ECO:0000256" key="2">
    <source>
        <dbReference type="ARBA" id="ARBA00010799"/>
    </source>
</evidence>
<evidence type="ECO:0000256" key="4">
    <source>
        <dbReference type="ARBA" id="ARBA00022692"/>
    </source>
</evidence>
<name>S9PZ95_SCHOY</name>
<evidence type="ECO:0000256" key="5">
    <source>
        <dbReference type="ARBA" id="ARBA00022824"/>
    </source>
</evidence>
<dbReference type="RefSeq" id="XP_013018414.1">
    <property type="nucleotide sequence ID" value="XM_013162960.1"/>
</dbReference>